<evidence type="ECO:0000313" key="2">
    <source>
        <dbReference type="Proteomes" id="UP001320706"/>
    </source>
</evidence>
<dbReference type="EMBL" id="JAMKPW020000019">
    <property type="protein sequence ID" value="KAK8208005.1"/>
    <property type="molecule type" value="Genomic_DNA"/>
</dbReference>
<sequence length="1047" mass="116774">MITTLAKAFAQTNITSNSLNDLRNSLSAYVEEFETDDKDASAHLQEELRNVFREYVDTNLRKLGPFMAVLRTLQPCITTEEDIIEWFDKAVKPFADQLGPKKVAVEDAREFVVAAMTYDEEAPDAKERSQTSAQLAQNLLNVYMSRTRVSLEDATAGPSPQIQNHAAQQLLGMLVAFGRKMPKDLFNAVDACIVRAETRLQALILLSSFIEQQQSNIYQVIDTPVVEHLIKCLMNDTPTVVVSAALRCLIMLLPHIPVRVARDLPRLFLIYSRCLCWEKFSSTSTKAQKDLVTDDRVRRNSDSDTEDILEDPTWETLHSQPDLPETTAPELLLYFTYLYGLYPLNFMGYIRKPRKYLKRIDFPGADDFDLDQAVIRSRTEQFQRVHLLHPSFFNTTIEEELVENRWLKAEPAEVIAECHGLYVGNNTQHVPTSPGPPPSNKLPALPVLSPDSTMHAGASRSGAASPATSFSWTGTGSWRSLPPAAPAPIFSDNGSPTLPGMLERVEAGAKQDESAESRRGSAATAHTSFTNPEESSRPDTGVSVRASVSSGTAPHSNDMVWLQRELISLRNELTFERYLKQQHLTAIGQLKRNNVKAITVEAETATLINANRALQKKLSDLNKFNEKMQKETQARRTHTKQSEDQLTAKIRTLRADLASHQSLKTDLESAGDDVDQLRQLLVESEAREMRLRQEMDAQQKQLKELEYLKGEIDESRKQLQLYQAKQSELEEAKTEHDNLQHDIETLRRMLQDRDVERQRSQKTFQTTIQDLQTRLDLAESISLKPPQTSIASSDRLEQLLQDARNKQAQIKRAYTQLLQEHAELKIKYQELAAEHGIFDSPSSLPIPISPPRPRRPDEMPDFASTNGSVNSYSTGSSLRQAPLPYDYPDMYPAVQGHGQPFPQNYLSNRGQIYSQRNVSPLSRNDGFLGVQGYEIPTVVHPQRAHGRSVASGSEISVPPGGTGAHGSFSGVSGGERIKDSSKSAFSLGSDDGGETKGKSKIDAKSEVRVFGRGGAQNVKMKNKDKGQAVSPVKAPKTGGFRGLKGIM</sequence>
<accession>A0ACC3SD62</accession>
<gene>
    <name evidence="1" type="ORF">M8818_004043</name>
</gene>
<keyword evidence="2" id="KW-1185">Reference proteome</keyword>
<proteinExistence type="predicted"/>
<name>A0ACC3SD62_9PEZI</name>
<evidence type="ECO:0000313" key="1">
    <source>
        <dbReference type="EMBL" id="KAK8208005.1"/>
    </source>
</evidence>
<organism evidence="1 2">
    <name type="scientific">Zalaria obscura</name>
    <dbReference type="NCBI Taxonomy" id="2024903"/>
    <lineage>
        <taxon>Eukaryota</taxon>
        <taxon>Fungi</taxon>
        <taxon>Dikarya</taxon>
        <taxon>Ascomycota</taxon>
        <taxon>Pezizomycotina</taxon>
        <taxon>Dothideomycetes</taxon>
        <taxon>Dothideomycetidae</taxon>
        <taxon>Dothideales</taxon>
        <taxon>Zalariaceae</taxon>
        <taxon>Zalaria</taxon>
    </lineage>
</organism>
<dbReference type="Proteomes" id="UP001320706">
    <property type="component" value="Unassembled WGS sequence"/>
</dbReference>
<comment type="caution">
    <text evidence="1">The sequence shown here is derived from an EMBL/GenBank/DDBJ whole genome shotgun (WGS) entry which is preliminary data.</text>
</comment>
<protein>
    <submittedName>
        <fullName evidence="1">Uncharacterized protein</fullName>
    </submittedName>
</protein>
<reference evidence="1" key="1">
    <citation type="submission" date="2024-02" db="EMBL/GenBank/DDBJ databases">
        <title>Metagenome Assembled Genome of Zalaria obscura JY119.</title>
        <authorList>
            <person name="Vighnesh L."/>
            <person name="Jagadeeshwari U."/>
            <person name="Venkata Ramana C."/>
            <person name="Sasikala C."/>
        </authorList>
    </citation>
    <scope>NUCLEOTIDE SEQUENCE</scope>
    <source>
        <strain evidence="1">JY119</strain>
    </source>
</reference>